<dbReference type="PANTHER" id="PTHR22734">
    <property type="entry name" value="U3 SMALL NUCLEOLAR RIBONUCLEOPROTEIN PROTEIN IMP4"/>
    <property type="match status" value="1"/>
</dbReference>
<dbReference type="SMART" id="SM00879">
    <property type="entry name" value="Brix"/>
    <property type="match status" value="1"/>
</dbReference>
<dbReference type="EMBL" id="CP092868">
    <property type="protein sequence ID" value="UYV68517.1"/>
    <property type="molecule type" value="Genomic_DNA"/>
</dbReference>
<organism evidence="2 3">
    <name type="scientific">Cordylochernes scorpioides</name>
    <dbReference type="NCBI Taxonomy" id="51811"/>
    <lineage>
        <taxon>Eukaryota</taxon>
        <taxon>Metazoa</taxon>
        <taxon>Ecdysozoa</taxon>
        <taxon>Arthropoda</taxon>
        <taxon>Chelicerata</taxon>
        <taxon>Arachnida</taxon>
        <taxon>Pseudoscorpiones</taxon>
        <taxon>Cheliferoidea</taxon>
        <taxon>Chernetidae</taxon>
        <taxon>Cordylochernes</taxon>
    </lineage>
</organism>
<dbReference type="PROSITE" id="PS50833">
    <property type="entry name" value="BRIX"/>
    <property type="match status" value="1"/>
</dbReference>
<reference evidence="2 3" key="1">
    <citation type="submission" date="2022-01" db="EMBL/GenBank/DDBJ databases">
        <title>A chromosomal length assembly of Cordylochernes scorpioides.</title>
        <authorList>
            <person name="Zeh D."/>
            <person name="Zeh J."/>
        </authorList>
    </citation>
    <scope>NUCLEOTIDE SEQUENCE [LARGE SCALE GENOMIC DNA]</scope>
    <source>
        <strain evidence="2">IN4F17</strain>
        <tissue evidence="2">Whole Body</tissue>
    </source>
</reference>
<proteinExistence type="predicted"/>
<sequence length="291" mass="33616">MFKRQQRLRREFIYRKNIENRVKSIKEGKDAIRKALDEEHAIPTELQKDALKIQKSLKFDDEGGEGYTTSRDDEYKWASVADPKIFLTTSRDPSAKLKKFAKEIKLMVPNTLRLNRGNLTVKDIVGACTAQNFSDILILCETRGVPDGIIISHLPFGPTAYFSLSDVTMRHDIPDKDGHMPQAYPQLIFHNFTSTLGKRVQDILKYLFPVPKANSKRIVSFFNRNDVITFEHLRKDKFEGKFNLSTLGPRFNLRLYKLIQGTIGMEGTSDVEWVLRPYMNTAHKRKFLSED</sequence>
<accession>A0ABY6KI12</accession>
<name>A0ABY6KI12_9ARAC</name>
<evidence type="ECO:0000313" key="3">
    <source>
        <dbReference type="Proteomes" id="UP001235939"/>
    </source>
</evidence>
<dbReference type="Gene3D" id="3.40.50.10480">
    <property type="entry name" value="Probable brix-domain ribosomal biogenesis protein"/>
    <property type="match status" value="1"/>
</dbReference>
<dbReference type="SUPFAM" id="SSF52954">
    <property type="entry name" value="Class II aaRS ABD-related"/>
    <property type="match status" value="1"/>
</dbReference>
<dbReference type="Pfam" id="PF04427">
    <property type="entry name" value="Brix"/>
    <property type="match status" value="1"/>
</dbReference>
<keyword evidence="3" id="KW-1185">Reference proteome</keyword>
<evidence type="ECO:0000313" key="2">
    <source>
        <dbReference type="EMBL" id="UYV68517.1"/>
    </source>
</evidence>
<evidence type="ECO:0000259" key="1">
    <source>
        <dbReference type="PROSITE" id="PS50833"/>
    </source>
</evidence>
<dbReference type="Proteomes" id="UP001235939">
    <property type="component" value="Chromosome 06"/>
</dbReference>
<feature type="domain" description="Brix" evidence="1">
    <location>
        <begin position="83"/>
        <end position="264"/>
    </location>
</feature>
<dbReference type="InterPro" id="IPR044281">
    <property type="entry name" value="IMP4/RPF1"/>
</dbReference>
<dbReference type="PANTHER" id="PTHR22734:SF2">
    <property type="entry name" value="U3 SMALL NUCLEOLAR RIBONUCLEOPROTEIN PROTEIN IMP4"/>
    <property type="match status" value="1"/>
</dbReference>
<dbReference type="InterPro" id="IPR007109">
    <property type="entry name" value="Brix"/>
</dbReference>
<gene>
    <name evidence="2" type="ORF">LAZ67_6000012</name>
</gene>
<protein>
    <submittedName>
        <fullName evidence="2">IMP4</fullName>
    </submittedName>
</protein>